<dbReference type="Proteomes" id="UP000266188">
    <property type="component" value="Unassembled WGS sequence"/>
</dbReference>
<organism evidence="2 3">
    <name type="scientific">Aspergillus sclerotialis</name>
    <dbReference type="NCBI Taxonomy" id="2070753"/>
    <lineage>
        <taxon>Eukaryota</taxon>
        <taxon>Fungi</taxon>
        <taxon>Dikarya</taxon>
        <taxon>Ascomycota</taxon>
        <taxon>Pezizomycotina</taxon>
        <taxon>Eurotiomycetes</taxon>
        <taxon>Eurotiomycetidae</taxon>
        <taxon>Eurotiales</taxon>
        <taxon>Aspergillaceae</taxon>
        <taxon>Aspergillus</taxon>
        <taxon>Aspergillus subgen. Polypaecilum</taxon>
    </lineage>
</organism>
<feature type="region of interest" description="Disordered" evidence="1">
    <location>
        <begin position="28"/>
        <end position="60"/>
    </location>
</feature>
<dbReference type="AlphaFoldDB" id="A0A3A2ZWK4"/>
<dbReference type="EMBL" id="MVGC01000109">
    <property type="protein sequence ID" value="RJE23684.1"/>
    <property type="molecule type" value="Genomic_DNA"/>
</dbReference>
<gene>
    <name evidence="2" type="ORF">PHISCL_03979</name>
</gene>
<evidence type="ECO:0000313" key="3">
    <source>
        <dbReference type="Proteomes" id="UP000266188"/>
    </source>
</evidence>
<evidence type="ECO:0000313" key="2">
    <source>
        <dbReference type="EMBL" id="RJE23684.1"/>
    </source>
</evidence>
<accession>A0A3A2ZWK4</accession>
<dbReference type="STRING" id="2070753.A0A3A2ZWK4"/>
<reference evidence="3" key="1">
    <citation type="submission" date="2017-02" db="EMBL/GenBank/DDBJ databases">
        <authorList>
            <person name="Tafer H."/>
            <person name="Lopandic K."/>
        </authorList>
    </citation>
    <scope>NUCLEOTIDE SEQUENCE [LARGE SCALE GENOMIC DNA]</scope>
    <source>
        <strain evidence="3">CBS 366.77</strain>
    </source>
</reference>
<keyword evidence="3" id="KW-1185">Reference proteome</keyword>
<evidence type="ECO:0000256" key="1">
    <source>
        <dbReference type="SAM" id="MobiDB-lite"/>
    </source>
</evidence>
<protein>
    <submittedName>
        <fullName evidence="2">Uncharacterized protein</fullName>
    </submittedName>
</protein>
<proteinExistence type="predicted"/>
<dbReference type="OrthoDB" id="61113at2759"/>
<feature type="compositionally biased region" description="Basic and acidic residues" evidence="1">
    <location>
        <begin position="41"/>
        <end position="60"/>
    </location>
</feature>
<sequence length="60" mass="6733">MKLLLSPVDAEDVEMLVLKVEYPAHQDGPLSRVMFPSSSSEGEKTVQAERGNKMDDRRTL</sequence>
<comment type="caution">
    <text evidence="2">The sequence shown here is derived from an EMBL/GenBank/DDBJ whole genome shotgun (WGS) entry which is preliminary data.</text>
</comment>
<name>A0A3A2ZWK4_9EURO</name>